<dbReference type="OMA" id="MRHAQFL"/>
<dbReference type="Proteomes" id="UP000054359">
    <property type="component" value="Unassembled WGS sequence"/>
</dbReference>
<evidence type="ECO:0000256" key="2">
    <source>
        <dbReference type="ARBA" id="ARBA00022980"/>
    </source>
</evidence>
<comment type="similarity">
    <text evidence="1">Belongs to the bacterial ribosomal protein bS21 family.</text>
</comment>
<keyword evidence="5" id="KW-1185">Reference proteome</keyword>
<feature type="non-terminal residue" evidence="4">
    <location>
        <position position="121"/>
    </location>
</feature>
<dbReference type="InterPro" id="IPR001911">
    <property type="entry name" value="Ribosomal_bS21"/>
</dbReference>
<dbReference type="STRING" id="407821.A0A087T7R1"/>
<dbReference type="Pfam" id="PF01165">
    <property type="entry name" value="Ribosomal_S21"/>
    <property type="match status" value="1"/>
</dbReference>
<dbReference type="GO" id="GO:1990904">
    <property type="term" value="C:ribonucleoprotein complex"/>
    <property type="evidence" value="ECO:0007669"/>
    <property type="project" value="UniProtKB-KW"/>
</dbReference>
<evidence type="ECO:0000256" key="1">
    <source>
        <dbReference type="ARBA" id="ARBA00006640"/>
    </source>
</evidence>
<keyword evidence="2 4" id="KW-0689">Ribosomal protein</keyword>
<dbReference type="Gene3D" id="1.20.5.1150">
    <property type="entry name" value="Ribosomal protein S8"/>
    <property type="match status" value="1"/>
</dbReference>
<sequence length="121" mass="14498">MQNTISDSYIINRLNLLEFYCFFEGFFSKRLKFEMAHHARFVARTVIVKDGNVDGAVSVLNRIMSAEGIFTNWRRRRFYEKPWQARRRVNVEICQAIYNEDMSNKITFTMRKNREEAWPGC</sequence>
<dbReference type="GO" id="GO:0005840">
    <property type="term" value="C:ribosome"/>
    <property type="evidence" value="ECO:0007669"/>
    <property type="project" value="UniProtKB-KW"/>
</dbReference>
<dbReference type="PANTHER" id="PTHR21109:SF0">
    <property type="entry name" value="SMALL RIBOSOMAL SUBUNIT PROTEIN BS21M"/>
    <property type="match status" value="1"/>
</dbReference>
<dbReference type="GO" id="GO:0006412">
    <property type="term" value="P:translation"/>
    <property type="evidence" value="ECO:0007669"/>
    <property type="project" value="InterPro"/>
</dbReference>
<proteinExistence type="inferred from homology"/>
<dbReference type="InterPro" id="IPR038380">
    <property type="entry name" value="Ribosomal_bS21_sf"/>
</dbReference>
<dbReference type="OrthoDB" id="2501249at2759"/>
<organism evidence="4 5">
    <name type="scientific">Stegodyphus mimosarum</name>
    <name type="common">African social velvet spider</name>
    <dbReference type="NCBI Taxonomy" id="407821"/>
    <lineage>
        <taxon>Eukaryota</taxon>
        <taxon>Metazoa</taxon>
        <taxon>Ecdysozoa</taxon>
        <taxon>Arthropoda</taxon>
        <taxon>Chelicerata</taxon>
        <taxon>Arachnida</taxon>
        <taxon>Araneae</taxon>
        <taxon>Araneomorphae</taxon>
        <taxon>Entelegynae</taxon>
        <taxon>Eresoidea</taxon>
        <taxon>Eresidae</taxon>
        <taxon>Stegodyphus</taxon>
    </lineage>
</organism>
<name>A0A087T7R1_STEMI</name>
<dbReference type="AlphaFoldDB" id="A0A087T7R1"/>
<dbReference type="NCBIfam" id="TIGR00030">
    <property type="entry name" value="S21p"/>
    <property type="match status" value="1"/>
</dbReference>
<reference evidence="4 5" key="1">
    <citation type="submission" date="2013-11" db="EMBL/GenBank/DDBJ databases">
        <title>Genome sequencing of Stegodyphus mimosarum.</title>
        <authorList>
            <person name="Bechsgaard J."/>
        </authorList>
    </citation>
    <scope>NUCLEOTIDE SEQUENCE [LARGE SCALE GENOMIC DNA]</scope>
</reference>
<keyword evidence="3" id="KW-0687">Ribonucleoprotein</keyword>
<dbReference type="EMBL" id="KK113844">
    <property type="protein sequence ID" value="KFM61150.1"/>
    <property type="molecule type" value="Genomic_DNA"/>
</dbReference>
<gene>
    <name evidence="4" type="ORF">X975_00340</name>
</gene>
<dbReference type="GO" id="GO:0003735">
    <property type="term" value="F:structural constituent of ribosome"/>
    <property type="evidence" value="ECO:0007669"/>
    <property type="project" value="InterPro"/>
</dbReference>
<dbReference type="PANTHER" id="PTHR21109">
    <property type="entry name" value="MITOCHONDRIAL 28S RIBOSOMAL PROTEIN S21"/>
    <property type="match status" value="1"/>
</dbReference>
<evidence type="ECO:0000256" key="3">
    <source>
        <dbReference type="ARBA" id="ARBA00023274"/>
    </source>
</evidence>
<accession>A0A087T7R1</accession>
<protein>
    <submittedName>
        <fullName evidence="4">28S ribosomal protein S21, mitochondrial</fullName>
    </submittedName>
</protein>
<evidence type="ECO:0000313" key="5">
    <source>
        <dbReference type="Proteomes" id="UP000054359"/>
    </source>
</evidence>
<evidence type="ECO:0000313" key="4">
    <source>
        <dbReference type="EMBL" id="KFM61150.1"/>
    </source>
</evidence>